<gene>
    <name evidence="1" type="ORF">BSL78_03598</name>
</gene>
<organism evidence="1 2">
    <name type="scientific">Stichopus japonicus</name>
    <name type="common">Sea cucumber</name>
    <dbReference type="NCBI Taxonomy" id="307972"/>
    <lineage>
        <taxon>Eukaryota</taxon>
        <taxon>Metazoa</taxon>
        <taxon>Echinodermata</taxon>
        <taxon>Eleutherozoa</taxon>
        <taxon>Echinozoa</taxon>
        <taxon>Holothuroidea</taxon>
        <taxon>Aspidochirotacea</taxon>
        <taxon>Aspidochirotida</taxon>
        <taxon>Stichopodidae</taxon>
        <taxon>Apostichopus</taxon>
    </lineage>
</organism>
<reference evidence="1 2" key="1">
    <citation type="journal article" date="2017" name="PLoS Biol.">
        <title>The sea cucumber genome provides insights into morphological evolution and visceral regeneration.</title>
        <authorList>
            <person name="Zhang X."/>
            <person name="Sun L."/>
            <person name="Yuan J."/>
            <person name="Sun Y."/>
            <person name="Gao Y."/>
            <person name="Zhang L."/>
            <person name="Li S."/>
            <person name="Dai H."/>
            <person name="Hamel J.F."/>
            <person name="Liu C."/>
            <person name="Yu Y."/>
            <person name="Liu S."/>
            <person name="Lin W."/>
            <person name="Guo K."/>
            <person name="Jin S."/>
            <person name="Xu P."/>
            <person name="Storey K.B."/>
            <person name="Huan P."/>
            <person name="Zhang T."/>
            <person name="Zhou Y."/>
            <person name="Zhang J."/>
            <person name="Lin C."/>
            <person name="Li X."/>
            <person name="Xing L."/>
            <person name="Huo D."/>
            <person name="Sun M."/>
            <person name="Wang L."/>
            <person name="Mercier A."/>
            <person name="Li F."/>
            <person name="Yang H."/>
            <person name="Xiang J."/>
        </authorList>
    </citation>
    <scope>NUCLEOTIDE SEQUENCE [LARGE SCALE GENOMIC DNA]</scope>
    <source>
        <strain evidence="1">Shaxun</strain>
        <tissue evidence="1">Muscle</tissue>
    </source>
</reference>
<dbReference type="InterPro" id="IPR045860">
    <property type="entry name" value="Snake_toxin-like_sf"/>
</dbReference>
<dbReference type="Gene3D" id="2.10.60.10">
    <property type="entry name" value="CD59"/>
    <property type="match status" value="1"/>
</dbReference>
<keyword evidence="2" id="KW-1185">Reference proteome</keyword>
<dbReference type="EMBL" id="MRZV01000081">
    <property type="protein sequence ID" value="PIK59526.1"/>
    <property type="molecule type" value="Genomic_DNA"/>
</dbReference>
<dbReference type="SUPFAM" id="SSF57302">
    <property type="entry name" value="Snake toxin-like"/>
    <property type="match status" value="1"/>
</dbReference>
<evidence type="ECO:0000313" key="1">
    <source>
        <dbReference type="EMBL" id="PIK59526.1"/>
    </source>
</evidence>
<accession>A0A2G8LH07</accession>
<protein>
    <submittedName>
        <fullName evidence="1">Uncharacterized protein</fullName>
    </submittedName>
</protein>
<name>A0A2G8LH07_STIJA</name>
<dbReference type="Proteomes" id="UP000230750">
    <property type="component" value="Unassembled WGS sequence"/>
</dbReference>
<sequence length="218" mass="24010">MSKVYCLHCYHCGSAPDDPCNESKSLVHCPKKMDSCSLEAMWFGDLDSEMTLVRSCLPSTECPDVSAQNGNSYCVRTQKGLTCSMCCSEDGCNNGGNGGILRPPPKPPVPQTLVNRLLSTCTDIGTDCETTVTWADFPDQRLQVRKECMKESDSLDHSRLTPYSTSKSQCNVKSDDTFCVGCCAGDDCSHSTCNKFNIVTMSLSIIISVITMHWRIWE</sequence>
<proteinExistence type="predicted"/>
<evidence type="ECO:0000313" key="2">
    <source>
        <dbReference type="Proteomes" id="UP000230750"/>
    </source>
</evidence>
<dbReference type="AlphaFoldDB" id="A0A2G8LH07"/>
<dbReference type="OrthoDB" id="10457513at2759"/>
<comment type="caution">
    <text evidence="1">The sequence shown here is derived from an EMBL/GenBank/DDBJ whole genome shotgun (WGS) entry which is preliminary data.</text>
</comment>